<keyword evidence="2" id="KW-1185">Reference proteome</keyword>
<protein>
    <recommendedName>
        <fullName evidence="3">Type III secretion system protein</fullName>
    </recommendedName>
</protein>
<sequence length="233" mass="25534">MPVDRPDRLRSPAAPGGLDRRLAAAIVEFNCLPSRYAHDSWFTALPHGALLLRLRESPRVAQRLSRHLLAAWGLEGQYCFDFSAPATRLALLDSPTLTQLVLYAGLTATAAYVRQTVERDKVAALKQRLGEPAFLFALKRAPFLGGVAPLPAALHRVSPDAFHRITLLAGLQCLAASLKGRECALRRRLLFKFPHGWAASFASSKAMPSPAASARLFDQLLWELAPQWAHLAA</sequence>
<dbReference type="InterPro" id="IPR009510">
    <property type="entry name" value="T3SS_K"/>
</dbReference>
<reference evidence="1" key="2">
    <citation type="submission" date="2014-03" db="EMBL/GenBank/DDBJ databases">
        <title>Candidatus Competibacter-lineage genomes retrieved from metagenomes reveal functional metabolic diversity.</title>
        <authorList>
            <person name="McIlroy S.J."/>
            <person name="Albertsen M."/>
            <person name="Andresen E.K."/>
            <person name="Saunders A.M."/>
            <person name="Kristiansen R."/>
            <person name="Stokholm-Bjerregaard M."/>
            <person name="Nielsen K.L."/>
            <person name="Nielsen P.H."/>
        </authorList>
    </citation>
    <scope>NUCLEOTIDE SEQUENCE</scope>
    <source>
        <strain evidence="1">Run_A_D11</strain>
    </source>
</reference>
<name>W6MBA8_9GAMM</name>
<dbReference type="AlphaFoldDB" id="W6MBA8"/>
<dbReference type="STRING" id="1400863.BN873_490014"/>
<evidence type="ECO:0000313" key="1">
    <source>
        <dbReference type="EMBL" id="CDI03405.1"/>
    </source>
</evidence>
<dbReference type="Proteomes" id="UP000035760">
    <property type="component" value="Unassembled WGS sequence"/>
</dbReference>
<organism evidence="1 2">
    <name type="scientific">Candidatus Competibacter denitrificans Run_A_D11</name>
    <dbReference type="NCBI Taxonomy" id="1400863"/>
    <lineage>
        <taxon>Bacteria</taxon>
        <taxon>Pseudomonadati</taxon>
        <taxon>Pseudomonadota</taxon>
        <taxon>Gammaproteobacteria</taxon>
        <taxon>Candidatus Competibacteraceae</taxon>
        <taxon>Candidatus Competibacter</taxon>
    </lineage>
</organism>
<evidence type="ECO:0000313" key="2">
    <source>
        <dbReference type="Proteomes" id="UP000035760"/>
    </source>
</evidence>
<dbReference type="RefSeq" id="WP_048674118.1">
    <property type="nucleotide sequence ID" value="NZ_CBTJ020000057.1"/>
</dbReference>
<accession>W6MBA8</accession>
<reference evidence="1" key="1">
    <citation type="submission" date="2013-07" db="EMBL/GenBank/DDBJ databases">
        <authorList>
            <person name="McIlroy S."/>
        </authorList>
    </citation>
    <scope>NUCLEOTIDE SEQUENCE [LARGE SCALE GENOMIC DNA]</scope>
    <source>
        <strain evidence="1">Run_A_D11</strain>
    </source>
</reference>
<gene>
    <name evidence="1" type="ORF">BN873_490014</name>
</gene>
<proteinExistence type="predicted"/>
<evidence type="ECO:0008006" key="3">
    <source>
        <dbReference type="Google" id="ProtNLM"/>
    </source>
</evidence>
<comment type="caution">
    <text evidence="1">The sequence shown here is derived from an EMBL/GenBank/DDBJ whole genome shotgun (WGS) entry which is preliminary data.</text>
</comment>
<dbReference type="Pfam" id="PF06578">
    <property type="entry name" value="YscK"/>
    <property type="match status" value="1"/>
</dbReference>
<dbReference type="EMBL" id="CBTJ020000057">
    <property type="protein sequence ID" value="CDI03405.1"/>
    <property type="molecule type" value="Genomic_DNA"/>
</dbReference>